<evidence type="ECO:0000313" key="1">
    <source>
        <dbReference type="EMBL" id="SFL41566.1"/>
    </source>
</evidence>
<proteinExistence type="predicted"/>
<dbReference type="AlphaFoldDB" id="A0A1I4HJJ4"/>
<gene>
    <name evidence="1" type="ORF">SAMN04488125_114112</name>
</gene>
<dbReference type="EMBL" id="FOSV01000014">
    <property type="protein sequence ID" value="SFL41566.1"/>
    <property type="molecule type" value="Genomic_DNA"/>
</dbReference>
<name>A0A1I4HJJ4_9HYPH</name>
<organism evidence="1 2">
    <name type="scientific">Methylorubrum salsuginis</name>
    <dbReference type="NCBI Taxonomy" id="414703"/>
    <lineage>
        <taxon>Bacteria</taxon>
        <taxon>Pseudomonadati</taxon>
        <taxon>Pseudomonadota</taxon>
        <taxon>Alphaproteobacteria</taxon>
        <taxon>Hyphomicrobiales</taxon>
        <taxon>Methylobacteriaceae</taxon>
        <taxon>Methylorubrum</taxon>
    </lineage>
</organism>
<evidence type="ECO:0000313" key="2">
    <source>
        <dbReference type="Proteomes" id="UP000198804"/>
    </source>
</evidence>
<keyword evidence="2" id="KW-1185">Reference proteome</keyword>
<sequence>MPSLPIIFRQLIAVTDRPAFERCVAQTRAEAYDKSFGVGATSPP</sequence>
<accession>A0A1I4HJJ4</accession>
<dbReference type="Proteomes" id="UP000198804">
    <property type="component" value="Unassembled WGS sequence"/>
</dbReference>
<protein>
    <submittedName>
        <fullName evidence="1">Uncharacterized protein</fullName>
    </submittedName>
</protein>
<reference evidence="2" key="1">
    <citation type="submission" date="2016-10" db="EMBL/GenBank/DDBJ databases">
        <authorList>
            <person name="Varghese N."/>
            <person name="Submissions S."/>
        </authorList>
    </citation>
    <scope>NUCLEOTIDE SEQUENCE [LARGE SCALE GENOMIC DNA]</scope>
    <source>
        <strain evidence="2">CGMCC 1.6474</strain>
    </source>
</reference>